<keyword evidence="2" id="KW-0547">Nucleotide-binding</keyword>
<dbReference type="PANTHER" id="PTHR45348:SF6">
    <property type="entry name" value="TRANS-ENOYL REDUCTASE APDC"/>
    <property type="match status" value="1"/>
</dbReference>
<evidence type="ECO:0000256" key="1">
    <source>
        <dbReference type="ARBA" id="ARBA00008072"/>
    </source>
</evidence>
<dbReference type="InterPro" id="IPR013154">
    <property type="entry name" value="ADH-like_N"/>
</dbReference>
<comment type="caution">
    <text evidence="6">The sequence shown here is derived from an EMBL/GenBank/DDBJ whole genome shotgun (WGS) entry which is preliminary data.</text>
</comment>
<evidence type="ECO:0000259" key="5">
    <source>
        <dbReference type="SMART" id="SM00829"/>
    </source>
</evidence>
<dbReference type="SUPFAM" id="SSF51735">
    <property type="entry name" value="NAD(P)-binding Rossmann-fold domains"/>
    <property type="match status" value="1"/>
</dbReference>
<dbReference type="Gene3D" id="3.90.180.10">
    <property type="entry name" value="Medium-chain alcohol dehydrogenases, catalytic domain"/>
    <property type="match status" value="1"/>
</dbReference>
<sequence length="368" mass="39455">MSFNTLPSTQRALKVSGPGQVNLINDASIPHIGPKDVLIQNAYIGLNPYDTKSLDLSPSPGATVGGNFAGEIVAVGEAVASSGHARIGDRVFGCVFGNNPGERDNGAFADYVAVPAQLVIKIPAWMSFQQAATLGIALATAGLALFKGLGLSMNPLSESSESSSSSSSRGTVLVYGGGTATGALTIQVLRRIGFTPITTCSPHSSTRLKSLGAEKTFDYASPTCGSEIHSYTRNNLRYALDCISTTASMKTCYEAIGSPGGGKYLALDPFPLHTHTRRSIMPEWLFLFTQFGKPIAWKRPYDFPARPRDREVAGRWYRVAEKLLEEKLIRPPEYREEASGLQGVCDGLDQMRKGMAGGVKLVYPVRTQ</sequence>
<feature type="domain" description="Enoyl reductase (ER)" evidence="5">
    <location>
        <begin position="22"/>
        <end position="355"/>
    </location>
</feature>
<dbReference type="InterPro" id="IPR020843">
    <property type="entry name" value="ER"/>
</dbReference>
<dbReference type="InterPro" id="IPR036291">
    <property type="entry name" value="NAD(P)-bd_dom_sf"/>
</dbReference>
<dbReference type="InterPro" id="IPR047122">
    <property type="entry name" value="Trans-enoyl_RdTase-like"/>
</dbReference>
<protein>
    <submittedName>
        <fullName evidence="6">Enoyl reductase</fullName>
    </submittedName>
</protein>
<dbReference type="Pfam" id="PF08240">
    <property type="entry name" value="ADH_N"/>
    <property type="match status" value="1"/>
</dbReference>
<organism evidence="6 7">
    <name type="scientific">Aspergillus granulosus</name>
    <dbReference type="NCBI Taxonomy" id="176169"/>
    <lineage>
        <taxon>Eukaryota</taxon>
        <taxon>Fungi</taxon>
        <taxon>Dikarya</taxon>
        <taxon>Ascomycota</taxon>
        <taxon>Pezizomycotina</taxon>
        <taxon>Eurotiomycetes</taxon>
        <taxon>Eurotiomycetidae</taxon>
        <taxon>Eurotiales</taxon>
        <taxon>Aspergillaceae</taxon>
        <taxon>Aspergillus</taxon>
        <taxon>Aspergillus subgen. Nidulantes</taxon>
    </lineage>
</organism>
<evidence type="ECO:0000313" key="7">
    <source>
        <dbReference type="Proteomes" id="UP001610334"/>
    </source>
</evidence>
<dbReference type="Proteomes" id="UP001610334">
    <property type="component" value="Unassembled WGS sequence"/>
</dbReference>
<evidence type="ECO:0000313" key="6">
    <source>
        <dbReference type="EMBL" id="KAL2810743.1"/>
    </source>
</evidence>
<dbReference type="SUPFAM" id="SSF50129">
    <property type="entry name" value="GroES-like"/>
    <property type="match status" value="1"/>
</dbReference>
<dbReference type="SMART" id="SM00829">
    <property type="entry name" value="PKS_ER"/>
    <property type="match status" value="1"/>
</dbReference>
<evidence type="ECO:0000256" key="3">
    <source>
        <dbReference type="ARBA" id="ARBA00022857"/>
    </source>
</evidence>
<keyword evidence="7" id="KW-1185">Reference proteome</keyword>
<evidence type="ECO:0000256" key="2">
    <source>
        <dbReference type="ARBA" id="ARBA00022741"/>
    </source>
</evidence>
<dbReference type="InterPro" id="IPR011032">
    <property type="entry name" value="GroES-like_sf"/>
</dbReference>
<proteinExistence type="inferred from homology"/>
<dbReference type="PANTHER" id="PTHR45348">
    <property type="entry name" value="HYPOTHETICAL OXIDOREDUCTASE (EUROFUNG)"/>
    <property type="match status" value="1"/>
</dbReference>
<keyword evidence="3" id="KW-0521">NADP</keyword>
<comment type="similarity">
    <text evidence="1">Belongs to the zinc-containing alcohol dehydrogenase family.</text>
</comment>
<evidence type="ECO:0000256" key="4">
    <source>
        <dbReference type="ARBA" id="ARBA00023002"/>
    </source>
</evidence>
<reference evidence="6 7" key="1">
    <citation type="submission" date="2024-07" db="EMBL/GenBank/DDBJ databases">
        <title>Section-level genome sequencing and comparative genomics of Aspergillus sections Usti and Cavernicolus.</title>
        <authorList>
            <consortium name="Lawrence Berkeley National Laboratory"/>
            <person name="Nybo J.L."/>
            <person name="Vesth T.C."/>
            <person name="Theobald S."/>
            <person name="Frisvad J.C."/>
            <person name="Larsen T.O."/>
            <person name="Kjaerboelling I."/>
            <person name="Rothschild-Mancinelli K."/>
            <person name="Lyhne E.K."/>
            <person name="Kogle M.E."/>
            <person name="Barry K."/>
            <person name="Clum A."/>
            <person name="Na H."/>
            <person name="Ledsgaard L."/>
            <person name="Lin J."/>
            <person name="Lipzen A."/>
            <person name="Kuo A."/>
            <person name="Riley R."/>
            <person name="Mondo S."/>
            <person name="Labutti K."/>
            <person name="Haridas S."/>
            <person name="Pangalinan J."/>
            <person name="Salamov A.A."/>
            <person name="Simmons B.A."/>
            <person name="Magnuson J.K."/>
            <person name="Chen J."/>
            <person name="Drula E."/>
            <person name="Henrissat B."/>
            <person name="Wiebenga A."/>
            <person name="Lubbers R.J."/>
            <person name="Gomes A.C."/>
            <person name="Makela M.R."/>
            <person name="Stajich J."/>
            <person name="Grigoriev I.V."/>
            <person name="Mortensen U.H."/>
            <person name="De Vries R.P."/>
            <person name="Baker S.E."/>
            <person name="Andersen M.R."/>
        </authorList>
    </citation>
    <scope>NUCLEOTIDE SEQUENCE [LARGE SCALE GENOMIC DNA]</scope>
    <source>
        <strain evidence="6 7">CBS 588.65</strain>
    </source>
</reference>
<name>A0ABR4H5K1_9EURO</name>
<dbReference type="EMBL" id="JBFXLT010000067">
    <property type="protein sequence ID" value="KAL2810743.1"/>
    <property type="molecule type" value="Genomic_DNA"/>
</dbReference>
<gene>
    <name evidence="6" type="ORF">BJX63DRAFT_422840</name>
</gene>
<accession>A0ABR4H5K1</accession>
<keyword evidence="4" id="KW-0560">Oxidoreductase</keyword>
<dbReference type="CDD" id="cd08249">
    <property type="entry name" value="enoyl_reductase_like"/>
    <property type="match status" value="1"/>
</dbReference>
<dbReference type="Gene3D" id="3.40.50.720">
    <property type="entry name" value="NAD(P)-binding Rossmann-like Domain"/>
    <property type="match status" value="1"/>
</dbReference>